<dbReference type="OrthoDB" id="9799036at2"/>
<evidence type="ECO:0000313" key="4">
    <source>
        <dbReference type="EMBL" id="RJG12879.1"/>
    </source>
</evidence>
<comment type="caution">
    <text evidence="4">The sequence shown here is derived from an EMBL/GenBank/DDBJ whole genome shotgun (WGS) entry which is preliminary data.</text>
</comment>
<organism evidence="4 5">
    <name type="scientific">Pseudomonas cavernicola</name>
    <dbReference type="NCBI Taxonomy" id="2320866"/>
    <lineage>
        <taxon>Bacteria</taxon>
        <taxon>Pseudomonadati</taxon>
        <taxon>Pseudomonadota</taxon>
        <taxon>Gammaproteobacteria</taxon>
        <taxon>Pseudomonadales</taxon>
        <taxon>Pseudomonadaceae</taxon>
        <taxon>Pseudomonas</taxon>
    </lineage>
</organism>
<dbReference type="Gene3D" id="3.10.129.10">
    <property type="entry name" value="Hotdog Thioesterase"/>
    <property type="match status" value="1"/>
</dbReference>
<reference evidence="4 5" key="1">
    <citation type="submission" date="2018-09" db="EMBL/GenBank/DDBJ databases">
        <authorList>
            <person name="Zhu H."/>
        </authorList>
    </citation>
    <scope>NUCLEOTIDE SEQUENCE [LARGE SCALE GENOMIC DNA]</scope>
    <source>
        <strain evidence="4 5">K1S02-6</strain>
    </source>
</reference>
<proteinExistence type="inferred from homology"/>
<dbReference type="NCBIfam" id="TIGR00051">
    <property type="entry name" value="YbgC/FadM family acyl-CoA thioesterase"/>
    <property type="match status" value="1"/>
</dbReference>
<dbReference type="EMBL" id="QYUR01000002">
    <property type="protein sequence ID" value="RJG12879.1"/>
    <property type="molecule type" value="Genomic_DNA"/>
</dbReference>
<evidence type="ECO:0000313" key="5">
    <source>
        <dbReference type="Proteomes" id="UP000284021"/>
    </source>
</evidence>
<dbReference type="GO" id="GO:0047617">
    <property type="term" value="F:fatty acyl-CoA hydrolase activity"/>
    <property type="evidence" value="ECO:0007669"/>
    <property type="project" value="TreeGrafter"/>
</dbReference>
<dbReference type="InterPro" id="IPR006683">
    <property type="entry name" value="Thioestr_dom"/>
</dbReference>
<name>A0A418XK76_9PSED</name>
<dbReference type="InterPro" id="IPR029069">
    <property type="entry name" value="HotDog_dom_sf"/>
</dbReference>
<dbReference type="AlphaFoldDB" id="A0A418XK76"/>
<dbReference type="Pfam" id="PF03061">
    <property type="entry name" value="4HBT"/>
    <property type="match status" value="1"/>
</dbReference>
<dbReference type="InterPro" id="IPR006684">
    <property type="entry name" value="YbgC/YbaW"/>
</dbReference>
<sequence>MASHAEVPVLRSDFRFEHSLRVRWAEVDRQDIVFNGHYLTYADVAISEYFRALEVAYPADLTRGGGDFFTAKNTLEYLAPARLDDILEIGVRTTRLGRSSLTFSLAIWHQTELLTLIEVIYVHADSVSRSSRALPDWLREKVRAYERCAPEE</sequence>
<protein>
    <submittedName>
        <fullName evidence="4">Acyl-CoA thioesterase</fullName>
    </submittedName>
</protein>
<accession>A0A418XK76</accession>
<dbReference type="PANTHER" id="PTHR31793:SF27">
    <property type="entry name" value="NOVEL THIOESTERASE SUPERFAMILY DOMAIN AND SAPOSIN A-TYPE DOMAIN CONTAINING PROTEIN (0610012H03RIK)"/>
    <property type="match status" value="1"/>
</dbReference>
<gene>
    <name evidence="4" type="ORF">D3879_06255</name>
</gene>
<evidence type="ECO:0000259" key="3">
    <source>
        <dbReference type="Pfam" id="PF03061"/>
    </source>
</evidence>
<comment type="similarity">
    <text evidence="1">Belongs to the 4-hydroxybenzoyl-CoA thioesterase family.</text>
</comment>
<dbReference type="InterPro" id="IPR050563">
    <property type="entry name" value="4-hydroxybenzoyl-CoA_TE"/>
</dbReference>
<dbReference type="PIRSF" id="PIRSF003230">
    <property type="entry name" value="YbgC"/>
    <property type="match status" value="1"/>
</dbReference>
<dbReference type="SUPFAM" id="SSF54637">
    <property type="entry name" value="Thioesterase/thiol ester dehydrase-isomerase"/>
    <property type="match status" value="1"/>
</dbReference>
<feature type="domain" description="Thioesterase" evidence="3">
    <location>
        <begin position="32"/>
        <end position="113"/>
    </location>
</feature>
<keyword evidence="5" id="KW-1185">Reference proteome</keyword>
<dbReference type="CDD" id="cd00586">
    <property type="entry name" value="4HBT"/>
    <property type="match status" value="1"/>
</dbReference>
<evidence type="ECO:0000256" key="1">
    <source>
        <dbReference type="ARBA" id="ARBA00005953"/>
    </source>
</evidence>
<keyword evidence="2" id="KW-0378">Hydrolase</keyword>
<dbReference type="Proteomes" id="UP000284021">
    <property type="component" value="Unassembled WGS sequence"/>
</dbReference>
<evidence type="ECO:0000256" key="2">
    <source>
        <dbReference type="ARBA" id="ARBA00022801"/>
    </source>
</evidence>
<dbReference type="PANTHER" id="PTHR31793">
    <property type="entry name" value="4-HYDROXYBENZOYL-COA THIOESTERASE FAMILY MEMBER"/>
    <property type="match status" value="1"/>
</dbReference>